<dbReference type="AlphaFoldDB" id="A0A0H5BHP4"/>
<protein>
    <submittedName>
        <fullName evidence="4">DNA-directed RNA polymerase I 40KDa subunit</fullName>
    </submittedName>
</protein>
<dbReference type="GO" id="GO:0046983">
    <property type="term" value="F:protein dimerization activity"/>
    <property type="evidence" value="ECO:0007669"/>
    <property type="project" value="InterPro"/>
</dbReference>
<dbReference type="GO" id="GO:0006351">
    <property type="term" value="P:DNA-templated transcription"/>
    <property type="evidence" value="ECO:0007669"/>
    <property type="project" value="InterPro"/>
</dbReference>
<dbReference type="InterPro" id="IPR050518">
    <property type="entry name" value="Rpo3/RPB3_RNA_Pol_subunit"/>
</dbReference>
<dbReference type="Gene3D" id="3.30.1360.10">
    <property type="entry name" value="RNA polymerase, RBP11-like subunit"/>
    <property type="match status" value="1"/>
</dbReference>
<accession>A0A0H5BHP4</accession>
<dbReference type="SMART" id="SM00662">
    <property type="entry name" value="RPOLD"/>
    <property type="match status" value="1"/>
</dbReference>
<feature type="domain" description="DNA-directed RNA polymerase RpoA/D/Rpb3-type" evidence="3">
    <location>
        <begin position="45"/>
        <end position="338"/>
    </location>
</feature>
<keyword evidence="4" id="KW-0542">Nucleomorph</keyword>
<dbReference type="Gene3D" id="2.170.120.12">
    <property type="entry name" value="DNA-directed RNA polymerase, insert domain"/>
    <property type="match status" value="1"/>
</dbReference>
<evidence type="ECO:0000259" key="3">
    <source>
        <dbReference type="SMART" id="SM00662"/>
    </source>
</evidence>
<evidence type="ECO:0000256" key="2">
    <source>
        <dbReference type="ARBA" id="ARBA00023163"/>
    </source>
</evidence>
<dbReference type="SUPFAM" id="SSF56553">
    <property type="entry name" value="Insert subdomain of RNA polymerase alpha subunit"/>
    <property type="match status" value="1"/>
</dbReference>
<dbReference type="Pfam" id="PF01193">
    <property type="entry name" value="RNA_pol_L"/>
    <property type="match status" value="1"/>
</dbReference>
<sequence length="346" mass="40299">MTNIRNKKSTFSNKAQSSQFSPNLWDLSVVLEGVKINIIKKCIGFLRLEILNLDISILNSLRRVMVSELPSISPSEIFIFKNTSLINDEIISHRIGLIPIKVDPRLFVFRSSMWYEKEHEIKNQNNIIVMSLKQINYSFLKSFKKSSKKIRKVMSACIKWNPYGSRVPYQTKTFFNNCQLNSAPNIKHCFLDILISRLKSKQRIFLESHCDKSVGLEHAKYSCVSVVWMYSHSTTVVVKDAESTHSSTNKFLKVLKLSKIKEYTKNFTINFNNLKYKMNQKGEFFTFGAASNNSILNIKRENHYFLCIESIGSLKPEFILIESLFFIHKKLFKFFRNIIIKQLTKS</sequence>
<gene>
    <name evidence="4" type="primary">rpa5</name>
</gene>
<dbReference type="GO" id="GO:0005666">
    <property type="term" value="C:RNA polymerase III complex"/>
    <property type="evidence" value="ECO:0007669"/>
    <property type="project" value="TreeGrafter"/>
</dbReference>
<dbReference type="PANTHER" id="PTHR11800:SF13">
    <property type="entry name" value="DNA-DIRECTED RNA POLYMERASES I AND III SUBUNIT RPAC1"/>
    <property type="match status" value="1"/>
</dbReference>
<keyword evidence="2" id="KW-0804">Transcription</keyword>
<evidence type="ECO:0000313" key="4">
    <source>
        <dbReference type="EMBL" id="BAS01746.1"/>
    </source>
</evidence>
<dbReference type="InterPro" id="IPR036643">
    <property type="entry name" value="RNApol_insert_sf"/>
</dbReference>
<geneLocation type="nucleomorph" evidence="4"/>
<dbReference type="EMBL" id="AB996602">
    <property type="protein sequence ID" value="BAS01746.1"/>
    <property type="molecule type" value="Genomic_DNA"/>
</dbReference>
<proteinExistence type="predicted"/>
<dbReference type="GO" id="GO:0005736">
    <property type="term" value="C:RNA polymerase I complex"/>
    <property type="evidence" value="ECO:0007669"/>
    <property type="project" value="TreeGrafter"/>
</dbReference>
<keyword evidence="1 4" id="KW-0240">DNA-directed RNA polymerase</keyword>
<dbReference type="GO" id="GO:0003899">
    <property type="term" value="F:DNA-directed RNA polymerase activity"/>
    <property type="evidence" value="ECO:0007669"/>
    <property type="project" value="InterPro"/>
</dbReference>
<dbReference type="PANTHER" id="PTHR11800">
    <property type="entry name" value="DNA-DIRECTED RNA POLYMERASE"/>
    <property type="match status" value="1"/>
</dbReference>
<dbReference type="InterPro" id="IPR036603">
    <property type="entry name" value="RBP11-like"/>
</dbReference>
<dbReference type="InterPro" id="IPR011263">
    <property type="entry name" value="DNA-dir_RNA_pol_RpoA/D/Rpb3"/>
</dbReference>
<name>A0A0H5BHP4_9EUKA</name>
<reference evidence="4" key="1">
    <citation type="journal article" date="2015" name="Genome Biol. Evol.">
        <title>Nucleomorph Genome Sequences of Two Chlorarachniophytes, Amorphochlora amoebiformis and Lotharella vacuolata.</title>
        <authorList>
            <person name="Suzuki S."/>
            <person name="Shirato S."/>
            <person name="Hirakawa Y."/>
            <person name="Ishida K."/>
        </authorList>
    </citation>
    <scope>NUCLEOTIDE SEQUENCE</scope>
    <source>
        <strain evidence="4">CCMP2058</strain>
    </source>
</reference>
<dbReference type="SUPFAM" id="SSF55257">
    <property type="entry name" value="RBP11-like subunits of RNA polymerase"/>
    <property type="match status" value="1"/>
</dbReference>
<evidence type="ECO:0000256" key="1">
    <source>
        <dbReference type="ARBA" id="ARBA00022478"/>
    </source>
</evidence>
<organism evidence="4">
    <name type="scientific">Amorphochlora amoebiformis</name>
    <dbReference type="NCBI Taxonomy" id="1561963"/>
    <lineage>
        <taxon>Eukaryota</taxon>
        <taxon>Sar</taxon>
        <taxon>Rhizaria</taxon>
        <taxon>Cercozoa</taxon>
        <taxon>Chlorarachniophyceae</taxon>
        <taxon>Amorphochlora</taxon>
    </lineage>
</organism>